<evidence type="ECO:0000313" key="1">
    <source>
        <dbReference type="EMBL" id="KAE9448961.1"/>
    </source>
</evidence>
<name>A0A6A4KZW0_9ERIC</name>
<keyword evidence="2" id="KW-1185">Reference proteome</keyword>
<protein>
    <submittedName>
        <fullName evidence="1">Uncharacterized protein</fullName>
    </submittedName>
</protein>
<dbReference type="Proteomes" id="UP000428333">
    <property type="component" value="Linkage Group LG11"/>
</dbReference>
<organism evidence="1 2">
    <name type="scientific">Rhododendron williamsianum</name>
    <dbReference type="NCBI Taxonomy" id="262921"/>
    <lineage>
        <taxon>Eukaryota</taxon>
        <taxon>Viridiplantae</taxon>
        <taxon>Streptophyta</taxon>
        <taxon>Embryophyta</taxon>
        <taxon>Tracheophyta</taxon>
        <taxon>Spermatophyta</taxon>
        <taxon>Magnoliopsida</taxon>
        <taxon>eudicotyledons</taxon>
        <taxon>Gunneridae</taxon>
        <taxon>Pentapetalae</taxon>
        <taxon>asterids</taxon>
        <taxon>Ericales</taxon>
        <taxon>Ericaceae</taxon>
        <taxon>Ericoideae</taxon>
        <taxon>Rhodoreae</taxon>
        <taxon>Rhododendron</taxon>
    </lineage>
</organism>
<accession>A0A6A4KZW0</accession>
<reference evidence="1 2" key="1">
    <citation type="journal article" date="2019" name="Genome Biol. Evol.">
        <title>The Rhododendron genome and chromosomal organization provide insight into shared whole-genome duplications across the heath family (Ericaceae).</title>
        <authorList>
            <person name="Soza V.L."/>
            <person name="Lindsley D."/>
            <person name="Waalkes A."/>
            <person name="Ramage E."/>
            <person name="Patwardhan R.P."/>
            <person name="Burton J.N."/>
            <person name="Adey A."/>
            <person name="Kumar A."/>
            <person name="Qiu R."/>
            <person name="Shendure J."/>
            <person name="Hall B."/>
        </authorList>
    </citation>
    <scope>NUCLEOTIDE SEQUENCE [LARGE SCALE GENOMIC DNA]</scope>
    <source>
        <strain evidence="1">RSF 1966-606</strain>
    </source>
</reference>
<feature type="non-terminal residue" evidence="1">
    <location>
        <position position="1"/>
    </location>
</feature>
<dbReference type="AlphaFoldDB" id="A0A6A4KZW0"/>
<sequence>MEHLHWFLPFTISLNNVSDSLKSHCTDQKQFSLSTIKGMCILSESIYLQLLIILEPFLWKKSNMEKVSDSDESHLSSYFGSQYWNACSNMLDIGFGLDK</sequence>
<evidence type="ECO:0000313" key="2">
    <source>
        <dbReference type="Proteomes" id="UP000428333"/>
    </source>
</evidence>
<gene>
    <name evidence="1" type="ORF">C3L33_19141</name>
</gene>
<comment type="caution">
    <text evidence="1">The sequence shown here is derived from an EMBL/GenBank/DDBJ whole genome shotgun (WGS) entry which is preliminary data.</text>
</comment>
<dbReference type="EMBL" id="QEFC01003200">
    <property type="protein sequence ID" value="KAE9448961.1"/>
    <property type="molecule type" value="Genomic_DNA"/>
</dbReference>
<proteinExistence type="predicted"/>